<dbReference type="PANTHER" id="PTHR21349:SF0">
    <property type="entry name" value="LARGE RIBOSOMAL SUBUNIT PROTEIN BL21M"/>
    <property type="match status" value="1"/>
</dbReference>
<dbReference type="GO" id="GO:0006412">
    <property type="term" value="P:translation"/>
    <property type="evidence" value="ECO:0007669"/>
    <property type="project" value="InterPro"/>
</dbReference>
<keyword evidence="2" id="KW-0689">Ribosomal protein</keyword>
<dbReference type="AlphaFoldDB" id="A0A0C3QF66"/>
<dbReference type="Proteomes" id="UP000054248">
    <property type="component" value="Unassembled WGS sequence"/>
</dbReference>
<evidence type="ECO:0000313" key="6">
    <source>
        <dbReference type="Proteomes" id="UP000054248"/>
    </source>
</evidence>
<proteinExistence type="inferred from homology"/>
<dbReference type="HOGENOM" id="CLU_061463_5_3_1"/>
<protein>
    <recommendedName>
        <fullName evidence="4">Large ribosomal subunit protein bL21m</fullName>
    </recommendedName>
</protein>
<gene>
    <name evidence="5" type="ORF">M407DRAFT_244360</name>
</gene>
<dbReference type="GO" id="GO:0005762">
    <property type="term" value="C:mitochondrial large ribosomal subunit"/>
    <property type="evidence" value="ECO:0007669"/>
    <property type="project" value="TreeGrafter"/>
</dbReference>
<evidence type="ECO:0000313" key="5">
    <source>
        <dbReference type="EMBL" id="KIO24691.1"/>
    </source>
</evidence>
<organism evidence="5 6">
    <name type="scientific">Tulasnella calospora MUT 4182</name>
    <dbReference type="NCBI Taxonomy" id="1051891"/>
    <lineage>
        <taxon>Eukaryota</taxon>
        <taxon>Fungi</taxon>
        <taxon>Dikarya</taxon>
        <taxon>Basidiomycota</taxon>
        <taxon>Agaricomycotina</taxon>
        <taxon>Agaricomycetes</taxon>
        <taxon>Cantharellales</taxon>
        <taxon>Tulasnellaceae</taxon>
        <taxon>Tulasnella</taxon>
    </lineage>
</organism>
<evidence type="ECO:0000256" key="4">
    <source>
        <dbReference type="ARBA" id="ARBA00044129"/>
    </source>
</evidence>
<keyword evidence="3" id="KW-0687">Ribonucleoprotein</keyword>
<dbReference type="InterPro" id="IPR036164">
    <property type="entry name" value="bL21-like_sf"/>
</dbReference>
<sequence>MLLRSIAGPSWRASINCAKSKTRTFATEVASKSSIAASNPSSTSAALDLIRSQPSHYVIASVVGRKYLLTPRDVLTVPRLNDVKVGDTLALTDIHELGSREFTLRGEPLIPKGKVSVKATVVEHTKGPMEFIVKKKRRKGYKKTIQHKQTYTRLRIGEIDVAAEVASPSS</sequence>
<dbReference type="SUPFAM" id="SSF141091">
    <property type="entry name" value="L21p-like"/>
    <property type="match status" value="1"/>
</dbReference>
<comment type="similarity">
    <text evidence="1">Belongs to the bacterial ribosomal protein bL21 family.</text>
</comment>
<dbReference type="STRING" id="1051891.A0A0C3QF66"/>
<dbReference type="EMBL" id="KN823056">
    <property type="protein sequence ID" value="KIO24691.1"/>
    <property type="molecule type" value="Genomic_DNA"/>
</dbReference>
<reference evidence="6" key="2">
    <citation type="submission" date="2015-01" db="EMBL/GenBank/DDBJ databases">
        <title>Evolutionary Origins and Diversification of the Mycorrhizal Mutualists.</title>
        <authorList>
            <consortium name="DOE Joint Genome Institute"/>
            <consortium name="Mycorrhizal Genomics Consortium"/>
            <person name="Kohler A."/>
            <person name="Kuo A."/>
            <person name="Nagy L.G."/>
            <person name="Floudas D."/>
            <person name="Copeland A."/>
            <person name="Barry K.W."/>
            <person name="Cichocki N."/>
            <person name="Veneault-Fourrey C."/>
            <person name="LaButti K."/>
            <person name="Lindquist E.A."/>
            <person name="Lipzen A."/>
            <person name="Lundell T."/>
            <person name="Morin E."/>
            <person name="Murat C."/>
            <person name="Riley R."/>
            <person name="Ohm R."/>
            <person name="Sun H."/>
            <person name="Tunlid A."/>
            <person name="Henrissat B."/>
            <person name="Grigoriev I.V."/>
            <person name="Hibbett D.S."/>
            <person name="Martin F."/>
        </authorList>
    </citation>
    <scope>NUCLEOTIDE SEQUENCE [LARGE SCALE GENOMIC DNA]</scope>
    <source>
        <strain evidence="6">MUT 4182</strain>
    </source>
</reference>
<dbReference type="PANTHER" id="PTHR21349">
    <property type="entry name" value="50S RIBOSOMAL PROTEIN L21"/>
    <property type="match status" value="1"/>
</dbReference>
<dbReference type="GO" id="GO:0003723">
    <property type="term" value="F:RNA binding"/>
    <property type="evidence" value="ECO:0007669"/>
    <property type="project" value="InterPro"/>
</dbReference>
<dbReference type="GO" id="GO:0003735">
    <property type="term" value="F:structural constituent of ribosome"/>
    <property type="evidence" value="ECO:0007669"/>
    <property type="project" value="InterPro"/>
</dbReference>
<dbReference type="HAMAP" id="MF_01363">
    <property type="entry name" value="Ribosomal_bL21"/>
    <property type="match status" value="1"/>
</dbReference>
<reference evidence="5 6" key="1">
    <citation type="submission" date="2014-04" db="EMBL/GenBank/DDBJ databases">
        <authorList>
            <consortium name="DOE Joint Genome Institute"/>
            <person name="Kuo A."/>
            <person name="Girlanda M."/>
            <person name="Perotto S."/>
            <person name="Kohler A."/>
            <person name="Nagy L.G."/>
            <person name="Floudas D."/>
            <person name="Copeland A."/>
            <person name="Barry K.W."/>
            <person name="Cichocki N."/>
            <person name="Veneault-Fourrey C."/>
            <person name="LaButti K."/>
            <person name="Lindquist E.A."/>
            <person name="Lipzen A."/>
            <person name="Lundell T."/>
            <person name="Morin E."/>
            <person name="Murat C."/>
            <person name="Sun H."/>
            <person name="Tunlid A."/>
            <person name="Henrissat B."/>
            <person name="Grigoriev I.V."/>
            <person name="Hibbett D.S."/>
            <person name="Martin F."/>
            <person name="Nordberg H.P."/>
            <person name="Cantor M.N."/>
            <person name="Hua S.X."/>
        </authorList>
    </citation>
    <scope>NUCLEOTIDE SEQUENCE [LARGE SCALE GENOMIC DNA]</scope>
    <source>
        <strain evidence="5 6">MUT 4182</strain>
    </source>
</reference>
<dbReference type="OrthoDB" id="5994at2759"/>
<accession>A0A0C3QF66</accession>
<dbReference type="Pfam" id="PF00829">
    <property type="entry name" value="Ribosomal_L21p"/>
    <property type="match status" value="1"/>
</dbReference>
<name>A0A0C3QF66_9AGAM</name>
<evidence type="ECO:0000256" key="1">
    <source>
        <dbReference type="ARBA" id="ARBA00008563"/>
    </source>
</evidence>
<evidence type="ECO:0000256" key="3">
    <source>
        <dbReference type="ARBA" id="ARBA00023274"/>
    </source>
</evidence>
<evidence type="ECO:0000256" key="2">
    <source>
        <dbReference type="ARBA" id="ARBA00022980"/>
    </source>
</evidence>
<dbReference type="InterPro" id="IPR028909">
    <property type="entry name" value="bL21-like"/>
</dbReference>
<keyword evidence="6" id="KW-1185">Reference proteome</keyword>
<dbReference type="InterPro" id="IPR001787">
    <property type="entry name" value="Ribosomal_bL21"/>
</dbReference>